<keyword evidence="2" id="KW-0812">Transmembrane</keyword>
<feature type="region of interest" description="Disordered" evidence="1">
    <location>
        <begin position="92"/>
        <end position="131"/>
    </location>
</feature>
<keyword evidence="2" id="KW-0472">Membrane</keyword>
<name>A0A2P7YWS8_9ASCO</name>
<dbReference type="GeneID" id="36563438"/>
<sequence length="131" mass="14820">MESKRKGDRLYVQHVVDAIVNFVYTCTTGFLVYVLLSNTYKSRMVALRGVAIAPKLKWDVLEVVAIISAALGFEYLIIRFALWLKSRQSDSLAQSLPVDGSEEEKRLSEEEKRSSEEEKRSSEAKEADALC</sequence>
<evidence type="ECO:0000256" key="1">
    <source>
        <dbReference type="SAM" id="MobiDB-lite"/>
    </source>
</evidence>
<reference evidence="3 4" key="1">
    <citation type="submission" date="2018-03" db="EMBL/GenBank/DDBJ databases">
        <title>Candida pseudohaemulonii genome assembly and annotation.</title>
        <authorList>
            <person name="Munoz J.F."/>
            <person name="Gade L.G."/>
            <person name="Chow N.A."/>
            <person name="Litvintseva A.P."/>
            <person name="Loparev V.N."/>
            <person name="Cuomo C.A."/>
        </authorList>
    </citation>
    <scope>NUCLEOTIDE SEQUENCE [LARGE SCALE GENOMIC DNA]</scope>
    <source>
        <strain evidence="3 4">B12108</strain>
    </source>
</reference>
<dbReference type="AlphaFoldDB" id="A0A2P7YWS8"/>
<comment type="caution">
    <text evidence="3">The sequence shown here is derived from an EMBL/GenBank/DDBJ whole genome shotgun (WGS) entry which is preliminary data.</text>
</comment>
<protein>
    <submittedName>
        <fullName evidence="3">Uncharacterized protein</fullName>
    </submittedName>
</protein>
<evidence type="ECO:0000313" key="3">
    <source>
        <dbReference type="EMBL" id="PSK40407.1"/>
    </source>
</evidence>
<keyword evidence="2" id="KW-1133">Transmembrane helix</keyword>
<feature type="transmembrane region" description="Helical" evidence="2">
    <location>
        <begin position="60"/>
        <end position="82"/>
    </location>
</feature>
<accession>A0A2P7YWS8</accession>
<dbReference type="VEuPathDB" id="FungiDB:C7M61_000044"/>
<evidence type="ECO:0000256" key="2">
    <source>
        <dbReference type="SAM" id="Phobius"/>
    </source>
</evidence>
<proteinExistence type="predicted"/>
<organism evidence="3 4">
    <name type="scientific">Candidozyma pseudohaemuli</name>
    <dbReference type="NCBI Taxonomy" id="418784"/>
    <lineage>
        <taxon>Eukaryota</taxon>
        <taxon>Fungi</taxon>
        <taxon>Dikarya</taxon>
        <taxon>Ascomycota</taxon>
        <taxon>Saccharomycotina</taxon>
        <taxon>Pichiomycetes</taxon>
        <taxon>Metschnikowiaceae</taxon>
        <taxon>Candidozyma</taxon>
    </lineage>
</organism>
<feature type="compositionally biased region" description="Basic and acidic residues" evidence="1">
    <location>
        <begin position="103"/>
        <end position="131"/>
    </location>
</feature>
<evidence type="ECO:0000313" key="4">
    <source>
        <dbReference type="Proteomes" id="UP000241107"/>
    </source>
</evidence>
<dbReference type="EMBL" id="PYFQ01000001">
    <property type="protein sequence ID" value="PSK40407.1"/>
    <property type="molecule type" value="Genomic_DNA"/>
</dbReference>
<feature type="transmembrane region" description="Helical" evidence="2">
    <location>
        <begin position="21"/>
        <end position="40"/>
    </location>
</feature>
<gene>
    <name evidence="3" type="ORF">C7M61_000044</name>
</gene>
<dbReference type="Proteomes" id="UP000241107">
    <property type="component" value="Unassembled WGS sequence"/>
</dbReference>
<keyword evidence="4" id="KW-1185">Reference proteome</keyword>
<dbReference type="RefSeq" id="XP_024715106.1">
    <property type="nucleotide sequence ID" value="XM_024855507.1"/>
</dbReference>